<accession>A0A5C3KG81</accession>
<dbReference type="STRING" id="230819.A0A5C3KG81"/>
<organism evidence="1 2">
    <name type="scientific">Coprinopsis marcescibilis</name>
    <name type="common">Agaric fungus</name>
    <name type="synonym">Psathyrella marcescibilis</name>
    <dbReference type="NCBI Taxonomy" id="230819"/>
    <lineage>
        <taxon>Eukaryota</taxon>
        <taxon>Fungi</taxon>
        <taxon>Dikarya</taxon>
        <taxon>Basidiomycota</taxon>
        <taxon>Agaricomycotina</taxon>
        <taxon>Agaricomycetes</taxon>
        <taxon>Agaricomycetidae</taxon>
        <taxon>Agaricales</taxon>
        <taxon>Agaricineae</taxon>
        <taxon>Psathyrellaceae</taxon>
        <taxon>Coprinopsis</taxon>
    </lineage>
</organism>
<proteinExistence type="predicted"/>
<evidence type="ECO:0008006" key="3">
    <source>
        <dbReference type="Google" id="ProtNLM"/>
    </source>
</evidence>
<dbReference type="AlphaFoldDB" id="A0A5C3KG81"/>
<reference evidence="1 2" key="1">
    <citation type="journal article" date="2019" name="Nat. Ecol. Evol.">
        <title>Megaphylogeny resolves global patterns of mushroom evolution.</title>
        <authorList>
            <person name="Varga T."/>
            <person name="Krizsan K."/>
            <person name="Foldi C."/>
            <person name="Dima B."/>
            <person name="Sanchez-Garcia M."/>
            <person name="Sanchez-Ramirez S."/>
            <person name="Szollosi G.J."/>
            <person name="Szarkandi J.G."/>
            <person name="Papp V."/>
            <person name="Albert L."/>
            <person name="Andreopoulos W."/>
            <person name="Angelini C."/>
            <person name="Antonin V."/>
            <person name="Barry K.W."/>
            <person name="Bougher N.L."/>
            <person name="Buchanan P."/>
            <person name="Buyck B."/>
            <person name="Bense V."/>
            <person name="Catcheside P."/>
            <person name="Chovatia M."/>
            <person name="Cooper J."/>
            <person name="Damon W."/>
            <person name="Desjardin D."/>
            <person name="Finy P."/>
            <person name="Geml J."/>
            <person name="Haridas S."/>
            <person name="Hughes K."/>
            <person name="Justo A."/>
            <person name="Karasinski D."/>
            <person name="Kautmanova I."/>
            <person name="Kiss B."/>
            <person name="Kocsube S."/>
            <person name="Kotiranta H."/>
            <person name="LaButti K.M."/>
            <person name="Lechner B.E."/>
            <person name="Liimatainen K."/>
            <person name="Lipzen A."/>
            <person name="Lukacs Z."/>
            <person name="Mihaltcheva S."/>
            <person name="Morgado L.N."/>
            <person name="Niskanen T."/>
            <person name="Noordeloos M.E."/>
            <person name="Ohm R.A."/>
            <person name="Ortiz-Santana B."/>
            <person name="Ovrebo C."/>
            <person name="Racz N."/>
            <person name="Riley R."/>
            <person name="Savchenko A."/>
            <person name="Shiryaev A."/>
            <person name="Soop K."/>
            <person name="Spirin V."/>
            <person name="Szebenyi C."/>
            <person name="Tomsovsky M."/>
            <person name="Tulloss R.E."/>
            <person name="Uehling J."/>
            <person name="Grigoriev I.V."/>
            <person name="Vagvolgyi C."/>
            <person name="Papp T."/>
            <person name="Martin F.M."/>
            <person name="Miettinen O."/>
            <person name="Hibbett D.S."/>
            <person name="Nagy L.G."/>
        </authorList>
    </citation>
    <scope>NUCLEOTIDE SEQUENCE [LARGE SCALE GENOMIC DNA]</scope>
    <source>
        <strain evidence="1 2">CBS 121175</strain>
    </source>
</reference>
<name>A0A5C3KG81_COPMA</name>
<evidence type="ECO:0000313" key="1">
    <source>
        <dbReference type="EMBL" id="TFK18857.1"/>
    </source>
</evidence>
<dbReference type="EMBL" id="ML210374">
    <property type="protein sequence ID" value="TFK18857.1"/>
    <property type="molecule type" value="Genomic_DNA"/>
</dbReference>
<evidence type="ECO:0000313" key="2">
    <source>
        <dbReference type="Proteomes" id="UP000307440"/>
    </source>
</evidence>
<gene>
    <name evidence="1" type="ORF">FA15DRAFT_674980</name>
</gene>
<protein>
    <recommendedName>
        <fullName evidence="3">Ras-associating domain-containing protein</fullName>
    </recommendedName>
</protein>
<sequence length="100" mass="11066">MPSASHNPLPLVRIVATWNGEEYAIVDLTGTCAGSKIRDQILYKLQVPLESRADYFIYLSEIGSLAIGTPLNDEQLYYVCAERGDPSGSLKFFVSKSAYM</sequence>
<keyword evidence="2" id="KW-1185">Reference proteome</keyword>
<dbReference type="Proteomes" id="UP000307440">
    <property type="component" value="Unassembled WGS sequence"/>
</dbReference>
<dbReference type="OrthoDB" id="339325at2759"/>